<name>A0A9Q8LD26_PASFU</name>
<dbReference type="RefSeq" id="XP_047759549.1">
    <property type="nucleotide sequence ID" value="XM_047907147.1"/>
</dbReference>
<keyword evidence="3" id="KW-1185">Reference proteome</keyword>
<dbReference type="Proteomes" id="UP000756132">
    <property type="component" value="Chromosome 3"/>
</dbReference>
<evidence type="ECO:0000256" key="1">
    <source>
        <dbReference type="SAM" id="MobiDB-lite"/>
    </source>
</evidence>
<evidence type="ECO:0000313" key="3">
    <source>
        <dbReference type="Proteomes" id="UP000756132"/>
    </source>
</evidence>
<gene>
    <name evidence="2" type="ORF">CLAFUR5_07999</name>
</gene>
<dbReference type="GeneID" id="71987877"/>
<dbReference type="EMBL" id="CP090165">
    <property type="protein sequence ID" value="UJO15183.1"/>
    <property type="molecule type" value="Genomic_DNA"/>
</dbReference>
<dbReference type="OrthoDB" id="3649380at2759"/>
<sequence length="244" mass="26670">MALERLTESFAVHLRGHDTTAVQEISVPETPGNALREAFDTGINSQSATVPMPSDRLHTIETHIDNLNEMIQALRAQWLAGSRHPGPQRPISSTQESTLSSESTSESAESSSDTSYTSYVDLAFLTSLCDEVAELGEALSNQARYLLDLEQTSPTEAESEPEYQAEADSRRPLLTQGHLFAPSSLQTGVEPRPIPVSRRAPVASAMPWDATSDVVMDQTGIDWAYFDQVLHENGHQEPDPGPQL</sequence>
<proteinExistence type="predicted"/>
<dbReference type="AlphaFoldDB" id="A0A9Q8LD26"/>
<protein>
    <submittedName>
        <fullName evidence="2">Uncharacterized protein</fullName>
    </submittedName>
</protein>
<dbReference type="KEGG" id="ffu:CLAFUR5_07999"/>
<reference evidence="2" key="1">
    <citation type="submission" date="2021-12" db="EMBL/GenBank/DDBJ databases">
        <authorList>
            <person name="Zaccaron A."/>
            <person name="Stergiopoulos I."/>
        </authorList>
    </citation>
    <scope>NUCLEOTIDE SEQUENCE</scope>
    <source>
        <strain evidence="2">Race5_Kim</strain>
    </source>
</reference>
<dbReference type="OMA" id="IDWAYFD"/>
<feature type="region of interest" description="Disordered" evidence="1">
    <location>
        <begin position="81"/>
        <end position="113"/>
    </location>
</feature>
<reference evidence="2" key="2">
    <citation type="journal article" date="2022" name="Microb. Genom.">
        <title>A chromosome-scale genome assembly of the tomato pathogen Cladosporium fulvum reveals a compartmentalized genome architecture and the presence of a dispensable chromosome.</title>
        <authorList>
            <person name="Zaccaron A.Z."/>
            <person name="Chen L.H."/>
            <person name="Samaras A."/>
            <person name="Stergiopoulos I."/>
        </authorList>
    </citation>
    <scope>NUCLEOTIDE SEQUENCE</scope>
    <source>
        <strain evidence="2">Race5_Kim</strain>
    </source>
</reference>
<accession>A0A9Q8LD26</accession>
<feature type="compositionally biased region" description="Low complexity" evidence="1">
    <location>
        <begin position="92"/>
        <end position="113"/>
    </location>
</feature>
<organism evidence="2 3">
    <name type="scientific">Passalora fulva</name>
    <name type="common">Tomato leaf mold</name>
    <name type="synonym">Cladosporium fulvum</name>
    <dbReference type="NCBI Taxonomy" id="5499"/>
    <lineage>
        <taxon>Eukaryota</taxon>
        <taxon>Fungi</taxon>
        <taxon>Dikarya</taxon>
        <taxon>Ascomycota</taxon>
        <taxon>Pezizomycotina</taxon>
        <taxon>Dothideomycetes</taxon>
        <taxon>Dothideomycetidae</taxon>
        <taxon>Mycosphaerellales</taxon>
        <taxon>Mycosphaerellaceae</taxon>
        <taxon>Fulvia</taxon>
    </lineage>
</organism>
<evidence type="ECO:0000313" key="2">
    <source>
        <dbReference type="EMBL" id="UJO15183.1"/>
    </source>
</evidence>